<dbReference type="GO" id="GO:0030638">
    <property type="term" value="P:polyketide metabolic process"/>
    <property type="evidence" value="ECO:0007669"/>
    <property type="project" value="InterPro"/>
</dbReference>
<dbReference type="AlphaFoldDB" id="A0A8H5TLU9"/>
<name>A0A8H5TLU9_FUSHE</name>
<organism evidence="1 2">
    <name type="scientific">Fusarium heterosporum</name>
    <dbReference type="NCBI Taxonomy" id="42747"/>
    <lineage>
        <taxon>Eukaryota</taxon>
        <taxon>Fungi</taxon>
        <taxon>Dikarya</taxon>
        <taxon>Ascomycota</taxon>
        <taxon>Pezizomycotina</taxon>
        <taxon>Sordariomycetes</taxon>
        <taxon>Hypocreomycetidae</taxon>
        <taxon>Hypocreales</taxon>
        <taxon>Nectriaceae</taxon>
        <taxon>Fusarium</taxon>
        <taxon>Fusarium heterosporum species complex</taxon>
    </lineage>
</organism>
<sequence>MATTDVNQSAQNDKYRALYGEYLEHCNAHNFEGMRSFYTDPLNVEGKPLAPDTVTSQFEPLVAAFPDWHWELKHITIEGDYLSCHFTVTGTHKGEFRGHQPTGRKFAVTEFTLYRVVDGKFADVWDVVDFSSLIEQIQEQA</sequence>
<protein>
    <submittedName>
        <fullName evidence="1">Aspartyl-trna synthetase</fullName>
    </submittedName>
</protein>
<evidence type="ECO:0000313" key="1">
    <source>
        <dbReference type="EMBL" id="KAF5672563.1"/>
    </source>
</evidence>
<reference evidence="1 2" key="1">
    <citation type="submission" date="2020-05" db="EMBL/GenBank/DDBJ databases">
        <title>Identification and distribution of gene clusters putatively required for synthesis of sphingolipid metabolism inhibitors in phylogenetically diverse species of the filamentous fungus Fusarium.</title>
        <authorList>
            <person name="Kim H.-S."/>
            <person name="Busman M."/>
            <person name="Brown D.W."/>
            <person name="Divon H."/>
            <person name="Uhlig S."/>
            <person name="Proctor R.H."/>
        </authorList>
    </citation>
    <scope>NUCLEOTIDE SEQUENCE [LARGE SCALE GENOMIC DNA]</scope>
    <source>
        <strain evidence="1 2">NRRL 20693</strain>
    </source>
</reference>
<dbReference type="PANTHER" id="PTHR38436">
    <property type="entry name" value="POLYKETIDE CYCLASE SNOAL-LIKE DOMAIN"/>
    <property type="match status" value="1"/>
</dbReference>
<keyword evidence="1" id="KW-0436">Ligase</keyword>
<dbReference type="GO" id="GO:0004812">
    <property type="term" value="F:aminoacyl-tRNA ligase activity"/>
    <property type="evidence" value="ECO:0007669"/>
    <property type="project" value="UniProtKB-KW"/>
</dbReference>
<dbReference type="Pfam" id="PF07366">
    <property type="entry name" value="SnoaL"/>
    <property type="match status" value="1"/>
</dbReference>
<keyword evidence="2" id="KW-1185">Reference proteome</keyword>
<comment type="caution">
    <text evidence="1">The sequence shown here is derived from an EMBL/GenBank/DDBJ whole genome shotgun (WGS) entry which is preliminary data.</text>
</comment>
<dbReference type="InterPro" id="IPR032710">
    <property type="entry name" value="NTF2-like_dom_sf"/>
</dbReference>
<accession>A0A8H5TLU9</accession>
<dbReference type="EMBL" id="JAAGWQ010000059">
    <property type="protein sequence ID" value="KAF5672563.1"/>
    <property type="molecule type" value="Genomic_DNA"/>
</dbReference>
<dbReference type="PANTHER" id="PTHR38436:SF1">
    <property type="entry name" value="ESTER CYCLASE"/>
    <property type="match status" value="1"/>
</dbReference>
<dbReference type="Gene3D" id="3.10.450.50">
    <property type="match status" value="1"/>
</dbReference>
<dbReference type="SUPFAM" id="SSF54427">
    <property type="entry name" value="NTF2-like"/>
    <property type="match status" value="1"/>
</dbReference>
<dbReference type="Proteomes" id="UP000567885">
    <property type="component" value="Unassembled WGS sequence"/>
</dbReference>
<evidence type="ECO:0000313" key="2">
    <source>
        <dbReference type="Proteomes" id="UP000567885"/>
    </source>
</evidence>
<gene>
    <name evidence="1" type="ORF">FHETE_3697</name>
</gene>
<proteinExistence type="predicted"/>
<dbReference type="OrthoDB" id="3428563at2759"/>
<keyword evidence="1" id="KW-0030">Aminoacyl-tRNA synthetase</keyword>
<dbReference type="InterPro" id="IPR009959">
    <property type="entry name" value="Cyclase_SnoaL-like"/>
</dbReference>